<dbReference type="Proteomes" id="UP000030746">
    <property type="component" value="Unassembled WGS sequence"/>
</dbReference>
<dbReference type="Pfam" id="PF00857">
    <property type="entry name" value="Isochorismatase"/>
    <property type="match status" value="1"/>
</dbReference>
<dbReference type="GO" id="GO:0046872">
    <property type="term" value="F:metal ion binding"/>
    <property type="evidence" value="ECO:0007669"/>
    <property type="project" value="UniProtKB-KW"/>
</dbReference>
<dbReference type="PANTHER" id="PTHR11080">
    <property type="entry name" value="PYRAZINAMIDASE/NICOTINAMIDASE"/>
    <property type="match status" value="1"/>
</dbReference>
<evidence type="ECO:0000313" key="9">
    <source>
        <dbReference type="EMBL" id="ESO88004.1"/>
    </source>
</evidence>
<dbReference type="RefSeq" id="XP_009061318.1">
    <property type="nucleotide sequence ID" value="XM_009063070.1"/>
</dbReference>
<dbReference type="AlphaFoldDB" id="V4BHF4"/>
<evidence type="ECO:0000256" key="1">
    <source>
        <dbReference type="ARBA" id="ARBA00006336"/>
    </source>
</evidence>
<dbReference type="OMA" id="DFVDSWP"/>
<dbReference type="EC" id="3.5.1.19" evidence="6"/>
<evidence type="ECO:0000313" key="10">
    <source>
        <dbReference type="Proteomes" id="UP000030746"/>
    </source>
</evidence>
<evidence type="ECO:0000256" key="7">
    <source>
        <dbReference type="ARBA" id="ARBA00043224"/>
    </source>
</evidence>
<sequence length="215" mass="23894">MVCTIVLVSHTASQFALIIIDVQECFLSGGSLAVTDGNQVIPVIKRIRDLYKDEFNMVVFTQDWHCENHVSFASQFSKKEPYDTQITQTLWPDHCIKDVSSGPTSSKISEKLKPFPNIVKKGQHCQIDAYSAFNDNGNITQTELNELLRKNNITTVFITGLALDYCVYYTALDAVQLGYTTYIIRDASRGVAKDTTKDAVKSIRSIGSAGHGMSK</sequence>
<dbReference type="STRING" id="225164.V4BHF4"/>
<dbReference type="KEGG" id="lgi:LOTGIDRAFT_126851"/>
<dbReference type="InterPro" id="IPR036380">
    <property type="entry name" value="Isochorismatase-like_sf"/>
</dbReference>
<dbReference type="SUPFAM" id="SSF52499">
    <property type="entry name" value="Isochorismatase-like hydrolases"/>
    <property type="match status" value="1"/>
</dbReference>
<keyword evidence="3" id="KW-0479">Metal-binding</keyword>
<dbReference type="InterPro" id="IPR000868">
    <property type="entry name" value="Isochorismatase-like_dom"/>
</dbReference>
<comment type="similarity">
    <text evidence="1">Belongs to the isochorismatase family.</text>
</comment>
<dbReference type="GO" id="GO:0008936">
    <property type="term" value="F:nicotinamidase activity"/>
    <property type="evidence" value="ECO:0007669"/>
    <property type="project" value="UniProtKB-EC"/>
</dbReference>
<dbReference type="GeneID" id="20232645"/>
<accession>V4BHF4</accession>
<keyword evidence="4" id="KW-0378">Hydrolase</keyword>
<dbReference type="EMBL" id="KB202793">
    <property type="protein sequence ID" value="ESO88004.1"/>
    <property type="molecule type" value="Genomic_DNA"/>
</dbReference>
<gene>
    <name evidence="9" type="ORF">LOTGIDRAFT_126851</name>
</gene>
<dbReference type="PANTHER" id="PTHR11080:SF2">
    <property type="entry name" value="LD05707P"/>
    <property type="match status" value="1"/>
</dbReference>
<dbReference type="OrthoDB" id="167809at2759"/>
<evidence type="ECO:0000259" key="8">
    <source>
        <dbReference type="Pfam" id="PF00857"/>
    </source>
</evidence>
<dbReference type="NCBIfam" id="NF008623">
    <property type="entry name" value="PRK11609.1"/>
    <property type="match status" value="1"/>
</dbReference>
<dbReference type="HOGENOM" id="CLU_068979_13_1_1"/>
<dbReference type="GO" id="GO:0019363">
    <property type="term" value="P:pyridine nucleotide biosynthetic process"/>
    <property type="evidence" value="ECO:0007669"/>
    <property type="project" value="UniProtKB-KW"/>
</dbReference>
<name>V4BHF4_LOTGI</name>
<evidence type="ECO:0000256" key="2">
    <source>
        <dbReference type="ARBA" id="ARBA00022642"/>
    </source>
</evidence>
<proteinExistence type="inferred from homology"/>
<evidence type="ECO:0000256" key="6">
    <source>
        <dbReference type="ARBA" id="ARBA00039017"/>
    </source>
</evidence>
<evidence type="ECO:0000256" key="4">
    <source>
        <dbReference type="ARBA" id="ARBA00022801"/>
    </source>
</evidence>
<keyword evidence="2" id="KW-0662">Pyridine nucleotide biosynthesis</keyword>
<comment type="pathway">
    <text evidence="5">Cofactor biosynthesis; nicotinate biosynthesis; nicotinate from nicotinamide: step 1/1.</text>
</comment>
<evidence type="ECO:0000256" key="5">
    <source>
        <dbReference type="ARBA" id="ARBA00037900"/>
    </source>
</evidence>
<organism evidence="9 10">
    <name type="scientific">Lottia gigantea</name>
    <name type="common">Giant owl limpet</name>
    <dbReference type="NCBI Taxonomy" id="225164"/>
    <lineage>
        <taxon>Eukaryota</taxon>
        <taxon>Metazoa</taxon>
        <taxon>Spiralia</taxon>
        <taxon>Lophotrochozoa</taxon>
        <taxon>Mollusca</taxon>
        <taxon>Gastropoda</taxon>
        <taxon>Patellogastropoda</taxon>
        <taxon>Lottioidea</taxon>
        <taxon>Lottiidae</taxon>
        <taxon>Lottia</taxon>
    </lineage>
</organism>
<feature type="domain" description="Isochorismatase-like" evidence="8">
    <location>
        <begin position="16"/>
        <end position="206"/>
    </location>
</feature>
<dbReference type="InterPro" id="IPR052347">
    <property type="entry name" value="Isochorismatase_Nicotinamidase"/>
</dbReference>
<keyword evidence="10" id="KW-1185">Reference proteome</keyword>
<evidence type="ECO:0000256" key="3">
    <source>
        <dbReference type="ARBA" id="ARBA00022723"/>
    </source>
</evidence>
<protein>
    <recommendedName>
        <fullName evidence="6">nicotinamidase</fullName>
        <ecNumber evidence="6">3.5.1.19</ecNumber>
    </recommendedName>
    <alternativeName>
        <fullName evidence="7">Nicotinamide deamidase</fullName>
    </alternativeName>
</protein>
<reference evidence="9 10" key="1">
    <citation type="journal article" date="2013" name="Nature">
        <title>Insights into bilaterian evolution from three spiralian genomes.</title>
        <authorList>
            <person name="Simakov O."/>
            <person name="Marletaz F."/>
            <person name="Cho S.J."/>
            <person name="Edsinger-Gonzales E."/>
            <person name="Havlak P."/>
            <person name="Hellsten U."/>
            <person name="Kuo D.H."/>
            <person name="Larsson T."/>
            <person name="Lv J."/>
            <person name="Arendt D."/>
            <person name="Savage R."/>
            <person name="Osoegawa K."/>
            <person name="de Jong P."/>
            <person name="Grimwood J."/>
            <person name="Chapman J.A."/>
            <person name="Shapiro H."/>
            <person name="Aerts A."/>
            <person name="Otillar R.P."/>
            <person name="Terry A.Y."/>
            <person name="Boore J.L."/>
            <person name="Grigoriev I.V."/>
            <person name="Lindberg D.R."/>
            <person name="Seaver E.C."/>
            <person name="Weisblat D.A."/>
            <person name="Putnam N.H."/>
            <person name="Rokhsar D.S."/>
        </authorList>
    </citation>
    <scope>NUCLEOTIDE SEQUENCE [LARGE SCALE GENOMIC DNA]</scope>
</reference>
<dbReference type="CTD" id="20232645"/>
<dbReference type="Gene3D" id="3.40.50.850">
    <property type="entry name" value="Isochorismatase-like"/>
    <property type="match status" value="1"/>
</dbReference>